<dbReference type="InterPro" id="IPR037185">
    <property type="entry name" value="EmrE-like"/>
</dbReference>
<keyword evidence="1" id="KW-0472">Membrane</keyword>
<gene>
    <name evidence="2" type="ORF">ACFS27_03085</name>
</gene>
<feature type="transmembrane region" description="Helical" evidence="1">
    <location>
        <begin position="174"/>
        <end position="190"/>
    </location>
</feature>
<dbReference type="Proteomes" id="UP001597479">
    <property type="component" value="Unassembled WGS sequence"/>
</dbReference>
<evidence type="ECO:0000256" key="1">
    <source>
        <dbReference type="SAM" id="Phobius"/>
    </source>
</evidence>
<protein>
    <submittedName>
        <fullName evidence="2">EamA family transporter</fullName>
    </submittedName>
</protein>
<dbReference type="EMBL" id="JBHUOG010000001">
    <property type="protein sequence ID" value="MFD2792524.1"/>
    <property type="molecule type" value="Genomic_DNA"/>
</dbReference>
<accession>A0ABW5VNL0</accession>
<reference evidence="3" key="1">
    <citation type="journal article" date="2019" name="Int. J. Syst. Evol. Microbiol.">
        <title>The Global Catalogue of Microorganisms (GCM) 10K type strain sequencing project: providing services to taxonomists for standard genome sequencing and annotation.</title>
        <authorList>
            <consortium name="The Broad Institute Genomics Platform"/>
            <consortium name="The Broad Institute Genome Sequencing Center for Infectious Disease"/>
            <person name="Wu L."/>
            <person name="Ma J."/>
        </authorList>
    </citation>
    <scope>NUCLEOTIDE SEQUENCE [LARGE SCALE GENOMIC DNA]</scope>
    <source>
        <strain evidence="3">CCM 7044</strain>
    </source>
</reference>
<name>A0ABW5VNL0_9MICO</name>
<evidence type="ECO:0000313" key="2">
    <source>
        <dbReference type="EMBL" id="MFD2792524.1"/>
    </source>
</evidence>
<keyword evidence="1" id="KW-0812">Transmembrane</keyword>
<organism evidence="2 3">
    <name type="scientific">Promicromonospora vindobonensis</name>
    <dbReference type="NCBI Taxonomy" id="195748"/>
    <lineage>
        <taxon>Bacteria</taxon>
        <taxon>Bacillati</taxon>
        <taxon>Actinomycetota</taxon>
        <taxon>Actinomycetes</taxon>
        <taxon>Micrococcales</taxon>
        <taxon>Promicromonosporaceae</taxon>
        <taxon>Promicromonospora</taxon>
    </lineage>
</organism>
<feature type="transmembrane region" description="Helical" evidence="1">
    <location>
        <begin position="227"/>
        <end position="246"/>
    </location>
</feature>
<keyword evidence="1" id="KW-1133">Transmembrane helix</keyword>
<proteinExistence type="predicted"/>
<sequence length="287" mass="29549">MLFVLAATVLQGSVAALLGESGSLGENLWYTLVAFLLAAGLANVRLVLTPGTRSVPLRDTVRINLLTALVFLCFYVSLAFVPGSVTTGVETALGPLAAWVLTRRKGNVWLALAVLGAGVAFCLVRSAAGTPLTDLAIGGALAAVAGVGAAGIATESVRLSGLGHTPSAILACRYHLTYLLAAVGVAWHWAGNGPPTLDWPHLIVLSLLGVVAPLWLLQIGLTRTSPVAAMAILSTLPVISYVTEVLQGSVEVSWSLLLAGAVVVLAYFANRSATGIRTLDPGRDPVA</sequence>
<feature type="transmembrane region" description="Helical" evidence="1">
    <location>
        <begin position="108"/>
        <end position="129"/>
    </location>
</feature>
<feature type="transmembrane region" description="Helical" evidence="1">
    <location>
        <begin position="135"/>
        <end position="153"/>
    </location>
</feature>
<feature type="transmembrane region" description="Helical" evidence="1">
    <location>
        <begin position="60"/>
        <end position="78"/>
    </location>
</feature>
<feature type="transmembrane region" description="Helical" evidence="1">
    <location>
        <begin position="28"/>
        <end position="48"/>
    </location>
</feature>
<keyword evidence="3" id="KW-1185">Reference proteome</keyword>
<dbReference type="RefSeq" id="WP_377180225.1">
    <property type="nucleotide sequence ID" value="NZ_JBHUOG010000001.1"/>
</dbReference>
<feature type="transmembrane region" description="Helical" evidence="1">
    <location>
        <begin position="84"/>
        <end position="101"/>
    </location>
</feature>
<feature type="transmembrane region" description="Helical" evidence="1">
    <location>
        <begin position="252"/>
        <end position="269"/>
    </location>
</feature>
<evidence type="ECO:0000313" key="3">
    <source>
        <dbReference type="Proteomes" id="UP001597479"/>
    </source>
</evidence>
<feature type="transmembrane region" description="Helical" evidence="1">
    <location>
        <begin position="202"/>
        <end position="220"/>
    </location>
</feature>
<comment type="caution">
    <text evidence="2">The sequence shown here is derived from an EMBL/GenBank/DDBJ whole genome shotgun (WGS) entry which is preliminary data.</text>
</comment>
<dbReference type="SUPFAM" id="SSF103481">
    <property type="entry name" value="Multidrug resistance efflux transporter EmrE"/>
    <property type="match status" value="1"/>
</dbReference>